<evidence type="ECO:0000256" key="4">
    <source>
        <dbReference type="ARBA" id="ARBA00022679"/>
    </source>
</evidence>
<evidence type="ECO:0000256" key="1">
    <source>
        <dbReference type="ARBA" id="ARBA00000085"/>
    </source>
</evidence>
<dbReference type="PROSITE" id="PS50109">
    <property type="entry name" value="HIS_KIN"/>
    <property type="match status" value="1"/>
</dbReference>
<dbReference type="InterPro" id="IPR036890">
    <property type="entry name" value="HATPase_C_sf"/>
</dbReference>
<dbReference type="InterPro" id="IPR013587">
    <property type="entry name" value="Nitrate/nitrite_sensing"/>
</dbReference>
<evidence type="ECO:0000313" key="11">
    <source>
        <dbReference type="EMBL" id="MUN39534.1"/>
    </source>
</evidence>
<accession>A0A7K1L525</accession>
<sequence length="807" mass="87638">MTRPEQVPAPPPSRPRTRSITRRIWLLLAIPLVSLMIQWGVPTVVTLSQALQRFQYSTVYDNVAQPARAVTEAIQEERGAAVGVLATGTAENDRYYQSLAARTDAAVAAFRKKALASGTRDAMDAAAKQRVRQLSETFDGLEGVRTQVRGAVISRLDAINGYSRITDTTIRVMTTLVSVDDVTVYQHSNAIVYDYWAREFMLRENALLTGLRPGRMNAGDRAAFASWAGSRAQYADLGRASAGGEIGKIMTDLTETPAFTAYADLERTVVRTGYAPDPRRWRGVVASVSSVWLRAATRAGDVVNRKDVEPAGDRILVGFYTVGGLGLLGFIASVVLSILFARRLTEELRALQRTAQVLAHERLPRVVARLRRGESVDAEAEAPPPQTGRTREVAAVSEAFHAVQRTAVATAVGEAELRANINRVFINLSWRSQSLLHRQLRLLDAMERRARSPEELDDLFRLDHLTTRMRRHAEGLVILSGSPTIRAWDHPVAAEDVIRAAIAEVEDYRRVEVTGASSAAVTGAVVADVIHLLAELIENAASFSPPATEVTVKVETVANGLAVEIVDRGVGLHPEEMDELNRRLSTDLEFDLVDTERLGLFVVARLAARHGVKVALQPSPYGGTTAIVLVPHSLVVLDEELQLTRGPAGARVPEAALPALAGPASYSPPSYTPQAEPPAEPAPSEPPLTVPHPAEPVDEGAEAVVDPPAPSNGRSRPGGADPEPNGTESSEVTGRLPRRVRQRNLAPQLRKRPAPGRAAEPAEEEFEEPSPELSRDLMASLQSGWLRGRDSDDDIRDPGARDEWGES</sequence>
<dbReference type="InterPro" id="IPR003594">
    <property type="entry name" value="HATPase_dom"/>
</dbReference>
<dbReference type="PANTHER" id="PTHR45436">
    <property type="entry name" value="SENSOR HISTIDINE KINASE YKOH"/>
    <property type="match status" value="1"/>
</dbReference>
<dbReference type="Proteomes" id="UP000432015">
    <property type="component" value="Unassembled WGS sequence"/>
</dbReference>
<name>A0A7K1L525_9ACTN</name>
<protein>
    <recommendedName>
        <fullName evidence="2">histidine kinase</fullName>
        <ecNumber evidence="2">2.7.13.3</ecNumber>
    </recommendedName>
</protein>
<feature type="compositionally biased region" description="Pro residues" evidence="8">
    <location>
        <begin position="675"/>
        <end position="694"/>
    </location>
</feature>
<dbReference type="GO" id="GO:0004673">
    <property type="term" value="F:protein histidine kinase activity"/>
    <property type="evidence" value="ECO:0007669"/>
    <property type="project" value="UniProtKB-EC"/>
</dbReference>
<keyword evidence="12" id="KW-1185">Reference proteome</keyword>
<evidence type="ECO:0000256" key="7">
    <source>
        <dbReference type="ARBA" id="ARBA00022989"/>
    </source>
</evidence>
<evidence type="ECO:0000256" key="2">
    <source>
        <dbReference type="ARBA" id="ARBA00012438"/>
    </source>
</evidence>
<dbReference type="PANTHER" id="PTHR45436:SF5">
    <property type="entry name" value="SENSOR HISTIDINE KINASE TRCS"/>
    <property type="match status" value="1"/>
</dbReference>
<dbReference type="InterPro" id="IPR050428">
    <property type="entry name" value="TCS_sensor_his_kinase"/>
</dbReference>
<dbReference type="InterPro" id="IPR005467">
    <property type="entry name" value="His_kinase_dom"/>
</dbReference>
<dbReference type="Pfam" id="PF02518">
    <property type="entry name" value="HATPase_c"/>
    <property type="match status" value="1"/>
</dbReference>
<keyword evidence="4" id="KW-0808">Transferase</keyword>
<dbReference type="AlphaFoldDB" id="A0A7K1L525"/>
<evidence type="ECO:0000313" key="12">
    <source>
        <dbReference type="Proteomes" id="UP000432015"/>
    </source>
</evidence>
<reference evidence="11 12" key="1">
    <citation type="submission" date="2019-11" db="EMBL/GenBank/DDBJ databases">
        <authorList>
            <person name="Cao P."/>
        </authorList>
    </citation>
    <scope>NUCLEOTIDE SEQUENCE [LARGE SCALE GENOMIC DNA]</scope>
    <source>
        <strain evidence="11 12">NEAU-AAG5</strain>
    </source>
</reference>
<keyword evidence="3" id="KW-0597">Phosphoprotein</keyword>
<proteinExistence type="predicted"/>
<dbReference type="Gene3D" id="3.30.565.10">
    <property type="entry name" value="Histidine kinase-like ATPase, C-terminal domain"/>
    <property type="match status" value="1"/>
</dbReference>
<comment type="catalytic activity">
    <reaction evidence="1">
        <text>ATP + protein L-histidine = ADP + protein N-phospho-L-histidine.</text>
        <dbReference type="EC" id="2.7.13.3"/>
    </reaction>
</comment>
<dbReference type="SUPFAM" id="SSF55874">
    <property type="entry name" value="ATPase domain of HSP90 chaperone/DNA topoisomerase II/histidine kinase"/>
    <property type="match status" value="1"/>
</dbReference>
<feature type="region of interest" description="Disordered" evidence="8">
    <location>
        <begin position="661"/>
        <end position="807"/>
    </location>
</feature>
<dbReference type="Pfam" id="PF08376">
    <property type="entry name" value="NIT"/>
    <property type="match status" value="1"/>
</dbReference>
<gene>
    <name evidence="11" type="ORF">GNZ18_23465</name>
</gene>
<evidence type="ECO:0000259" key="10">
    <source>
        <dbReference type="PROSITE" id="PS50109"/>
    </source>
</evidence>
<evidence type="ECO:0000256" key="3">
    <source>
        <dbReference type="ARBA" id="ARBA00022553"/>
    </source>
</evidence>
<evidence type="ECO:0000256" key="8">
    <source>
        <dbReference type="SAM" id="MobiDB-lite"/>
    </source>
</evidence>
<dbReference type="GO" id="GO:0000160">
    <property type="term" value="P:phosphorelay signal transduction system"/>
    <property type="evidence" value="ECO:0007669"/>
    <property type="project" value="TreeGrafter"/>
</dbReference>
<keyword evidence="5 9" id="KW-0812">Transmembrane</keyword>
<dbReference type="GO" id="GO:0005886">
    <property type="term" value="C:plasma membrane"/>
    <property type="evidence" value="ECO:0007669"/>
    <property type="project" value="TreeGrafter"/>
</dbReference>
<keyword evidence="9" id="KW-0472">Membrane</keyword>
<feature type="compositionally biased region" description="Basic and acidic residues" evidence="8">
    <location>
        <begin position="796"/>
        <end position="807"/>
    </location>
</feature>
<keyword evidence="7 9" id="KW-1133">Transmembrane helix</keyword>
<evidence type="ECO:0000256" key="9">
    <source>
        <dbReference type="SAM" id="Phobius"/>
    </source>
</evidence>
<keyword evidence="6" id="KW-0418">Kinase</keyword>
<feature type="domain" description="Histidine kinase" evidence="10">
    <location>
        <begin position="529"/>
        <end position="634"/>
    </location>
</feature>
<dbReference type="SMART" id="SM00387">
    <property type="entry name" value="HATPase_c"/>
    <property type="match status" value="1"/>
</dbReference>
<organism evidence="11 12">
    <name type="scientific">Actinomadura litoris</name>
    <dbReference type="NCBI Taxonomy" id="2678616"/>
    <lineage>
        <taxon>Bacteria</taxon>
        <taxon>Bacillati</taxon>
        <taxon>Actinomycetota</taxon>
        <taxon>Actinomycetes</taxon>
        <taxon>Streptosporangiales</taxon>
        <taxon>Thermomonosporaceae</taxon>
        <taxon>Actinomadura</taxon>
    </lineage>
</organism>
<dbReference type="EMBL" id="WOFH01000008">
    <property type="protein sequence ID" value="MUN39534.1"/>
    <property type="molecule type" value="Genomic_DNA"/>
</dbReference>
<evidence type="ECO:0000256" key="5">
    <source>
        <dbReference type="ARBA" id="ARBA00022692"/>
    </source>
</evidence>
<dbReference type="RefSeq" id="WP_156218681.1">
    <property type="nucleotide sequence ID" value="NZ_WOFH01000008.1"/>
</dbReference>
<dbReference type="EC" id="2.7.13.3" evidence="2"/>
<feature type="compositionally biased region" description="Acidic residues" evidence="8">
    <location>
        <begin position="761"/>
        <end position="770"/>
    </location>
</feature>
<feature type="compositionally biased region" description="Low complexity" evidence="8">
    <location>
        <begin position="661"/>
        <end position="674"/>
    </location>
</feature>
<feature type="transmembrane region" description="Helical" evidence="9">
    <location>
        <begin position="24"/>
        <end position="41"/>
    </location>
</feature>
<evidence type="ECO:0000256" key="6">
    <source>
        <dbReference type="ARBA" id="ARBA00022777"/>
    </source>
</evidence>
<comment type="caution">
    <text evidence="11">The sequence shown here is derived from an EMBL/GenBank/DDBJ whole genome shotgun (WGS) entry which is preliminary data.</text>
</comment>